<proteinExistence type="predicted"/>
<keyword evidence="2" id="KW-1185">Reference proteome</keyword>
<dbReference type="EMBL" id="JAHRHJ020000010">
    <property type="protein sequence ID" value="KAH9298647.1"/>
    <property type="molecule type" value="Genomic_DNA"/>
</dbReference>
<evidence type="ECO:0000313" key="2">
    <source>
        <dbReference type="Proteomes" id="UP000824469"/>
    </source>
</evidence>
<name>A0AA38FEB4_TAXCH</name>
<evidence type="ECO:0000313" key="1">
    <source>
        <dbReference type="EMBL" id="KAH9298647.1"/>
    </source>
</evidence>
<dbReference type="Proteomes" id="UP000824469">
    <property type="component" value="Unassembled WGS sequence"/>
</dbReference>
<comment type="caution">
    <text evidence="1">The sequence shown here is derived from an EMBL/GenBank/DDBJ whole genome shotgun (WGS) entry which is preliminary data.</text>
</comment>
<accession>A0AA38FEB4</accession>
<feature type="non-terminal residue" evidence="1">
    <location>
        <position position="1"/>
    </location>
</feature>
<protein>
    <submittedName>
        <fullName evidence="1">Uncharacterized protein</fullName>
    </submittedName>
</protein>
<sequence length="120" mass="12659">LDPRKAACPPRKDQIVERDEGGAISWIDLAFTIAGGAEDGGTNHFQTPVGDALVHMPENGPLKPLLKGSSCGGLEQGTFPVIPPLARENKCGSSFKDILKGKESSMKPADITPCITFGKD</sequence>
<gene>
    <name evidence="1" type="ORF">KI387_030329</name>
</gene>
<feature type="non-terminal residue" evidence="1">
    <location>
        <position position="120"/>
    </location>
</feature>
<reference evidence="1 2" key="1">
    <citation type="journal article" date="2021" name="Nat. Plants">
        <title>The Taxus genome provides insights into paclitaxel biosynthesis.</title>
        <authorList>
            <person name="Xiong X."/>
            <person name="Gou J."/>
            <person name="Liao Q."/>
            <person name="Li Y."/>
            <person name="Zhou Q."/>
            <person name="Bi G."/>
            <person name="Li C."/>
            <person name="Du R."/>
            <person name="Wang X."/>
            <person name="Sun T."/>
            <person name="Guo L."/>
            <person name="Liang H."/>
            <person name="Lu P."/>
            <person name="Wu Y."/>
            <person name="Zhang Z."/>
            <person name="Ro D.K."/>
            <person name="Shang Y."/>
            <person name="Huang S."/>
            <person name="Yan J."/>
        </authorList>
    </citation>
    <scope>NUCLEOTIDE SEQUENCE [LARGE SCALE GENOMIC DNA]</scope>
    <source>
        <strain evidence="1">Ta-2019</strain>
    </source>
</reference>
<organism evidence="1 2">
    <name type="scientific">Taxus chinensis</name>
    <name type="common">Chinese yew</name>
    <name type="synonym">Taxus wallichiana var. chinensis</name>
    <dbReference type="NCBI Taxonomy" id="29808"/>
    <lineage>
        <taxon>Eukaryota</taxon>
        <taxon>Viridiplantae</taxon>
        <taxon>Streptophyta</taxon>
        <taxon>Embryophyta</taxon>
        <taxon>Tracheophyta</taxon>
        <taxon>Spermatophyta</taxon>
        <taxon>Pinopsida</taxon>
        <taxon>Pinidae</taxon>
        <taxon>Conifers II</taxon>
        <taxon>Cupressales</taxon>
        <taxon>Taxaceae</taxon>
        <taxon>Taxus</taxon>
    </lineage>
</organism>
<dbReference type="AlphaFoldDB" id="A0AA38FEB4"/>